<dbReference type="GO" id="GO:0016020">
    <property type="term" value="C:membrane"/>
    <property type="evidence" value="ECO:0007669"/>
    <property type="project" value="UniProtKB-SubCell"/>
</dbReference>
<comment type="caution">
    <text evidence="9">The sequence shown here is derived from an EMBL/GenBank/DDBJ whole genome shotgun (WGS) entry which is preliminary data.</text>
</comment>
<comment type="subcellular location">
    <subcellularLocation>
        <location evidence="1">Membrane</location>
        <topology evidence="1">Multi-pass membrane protein</topology>
    </subcellularLocation>
</comment>
<gene>
    <name evidence="9" type="ORF">GTA08_BOTSDO13872</name>
</gene>
<dbReference type="EMBL" id="WWBZ02000014">
    <property type="protein sequence ID" value="KAF4310522.1"/>
    <property type="molecule type" value="Genomic_DNA"/>
</dbReference>
<feature type="transmembrane region" description="Helical" evidence="7">
    <location>
        <begin position="180"/>
        <end position="201"/>
    </location>
</feature>
<evidence type="ECO:0000313" key="9">
    <source>
        <dbReference type="EMBL" id="KAF4310522.1"/>
    </source>
</evidence>
<keyword evidence="4 7" id="KW-0472">Membrane</keyword>
<feature type="transmembrane region" description="Helical" evidence="7">
    <location>
        <begin position="60"/>
        <end position="80"/>
    </location>
</feature>
<evidence type="ECO:0000256" key="3">
    <source>
        <dbReference type="ARBA" id="ARBA00022989"/>
    </source>
</evidence>
<protein>
    <recommendedName>
        <fullName evidence="8">Rhodopsin domain-containing protein</fullName>
    </recommendedName>
</protein>
<keyword evidence="2 7" id="KW-0812">Transmembrane</keyword>
<dbReference type="InterPro" id="IPR052337">
    <property type="entry name" value="SAT4-like"/>
</dbReference>
<feature type="transmembrane region" description="Helical" evidence="7">
    <location>
        <begin position="136"/>
        <end position="160"/>
    </location>
</feature>
<feature type="compositionally biased region" description="Basic and acidic residues" evidence="6">
    <location>
        <begin position="315"/>
        <end position="337"/>
    </location>
</feature>
<proteinExistence type="inferred from homology"/>
<reference evidence="9" key="1">
    <citation type="submission" date="2020-04" db="EMBL/GenBank/DDBJ databases">
        <title>Genome Assembly and Annotation of Botryosphaeria dothidea sdau 11-99, a Latent Pathogen of Apple Fruit Ring Rot in China.</title>
        <authorList>
            <person name="Yu C."/>
            <person name="Diao Y."/>
            <person name="Lu Q."/>
            <person name="Zhao J."/>
            <person name="Cui S."/>
            <person name="Peng C."/>
            <person name="He B."/>
            <person name="Liu H."/>
        </authorList>
    </citation>
    <scope>NUCLEOTIDE SEQUENCE [LARGE SCALE GENOMIC DNA]</scope>
    <source>
        <strain evidence="9">Sdau11-99</strain>
    </source>
</reference>
<feature type="region of interest" description="Disordered" evidence="6">
    <location>
        <begin position="304"/>
        <end position="341"/>
    </location>
</feature>
<dbReference type="PANTHER" id="PTHR33048">
    <property type="entry name" value="PTH11-LIKE INTEGRAL MEMBRANE PROTEIN (AFU_ORTHOLOGUE AFUA_5G11245)"/>
    <property type="match status" value="1"/>
</dbReference>
<feature type="domain" description="Rhodopsin" evidence="8">
    <location>
        <begin position="40"/>
        <end position="275"/>
    </location>
</feature>
<dbReference type="InterPro" id="IPR049326">
    <property type="entry name" value="Rhodopsin_dom_fungi"/>
</dbReference>
<dbReference type="PANTHER" id="PTHR33048:SF47">
    <property type="entry name" value="INTEGRAL MEMBRANE PROTEIN-RELATED"/>
    <property type="match status" value="1"/>
</dbReference>
<evidence type="ECO:0000256" key="1">
    <source>
        <dbReference type="ARBA" id="ARBA00004141"/>
    </source>
</evidence>
<accession>A0A8H4J2B4</accession>
<evidence type="ECO:0000256" key="6">
    <source>
        <dbReference type="SAM" id="MobiDB-lite"/>
    </source>
</evidence>
<dbReference type="Pfam" id="PF20684">
    <property type="entry name" value="Fung_rhodopsin"/>
    <property type="match status" value="1"/>
</dbReference>
<evidence type="ECO:0000256" key="7">
    <source>
        <dbReference type="SAM" id="Phobius"/>
    </source>
</evidence>
<name>A0A8H4J2B4_9PEZI</name>
<feature type="transmembrane region" description="Helical" evidence="7">
    <location>
        <begin position="213"/>
        <end position="231"/>
    </location>
</feature>
<evidence type="ECO:0000259" key="8">
    <source>
        <dbReference type="Pfam" id="PF20684"/>
    </source>
</evidence>
<feature type="transmembrane region" description="Helical" evidence="7">
    <location>
        <begin position="20"/>
        <end position="39"/>
    </location>
</feature>
<comment type="similarity">
    <text evidence="5">Belongs to the SAT4 family.</text>
</comment>
<evidence type="ECO:0000313" key="10">
    <source>
        <dbReference type="Proteomes" id="UP000572817"/>
    </source>
</evidence>
<evidence type="ECO:0000256" key="5">
    <source>
        <dbReference type="ARBA" id="ARBA00038359"/>
    </source>
</evidence>
<dbReference type="AlphaFoldDB" id="A0A8H4J2B4"/>
<dbReference type="OrthoDB" id="5391602at2759"/>
<keyword evidence="10" id="KW-1185">Reference proteome</keyword>
<evidence type="ECO:0000256" key="2">
    <source>
        <dbReference type="ARBA" id="ARBA00022692"/>
    </source>
</evidence>
<keyword evidence="3 7" id="KW-1133">Transmembrane helix</keyword>
<dbReference type="Proteomes" id="UP000572817">
    <property type="component" value="Unassembled WGS sequence"/>
</dbReference>
<sequence>MVAMMTTKSAEEWRTENRSPPVVIVTIIATTLSTTLMIFRFISRRMASSSFSAWDLSNAVLLLGYGGAFMTSICGILATTKGFGRHLAFVAGHGTLEELLLINFIAEQSYLVGITAIKISILLFYRRIFTWKKHVIAIYVCMGMAVTWLLVFEVTCLTTCHPINLWWKNLLACKNPHADFVASAATNSAIDLAILSIPIWVISQLGLKKTQKLSAAGLFCTGGLVIFASIGRMVALIQTSMIDITYGYVPAATWSIAEINLAVVSACLPFLQPLTLRVWGGVKSQITSRSRRSSMGLNFRCSYPPDPYPPPYRNSNEKCSSDGDRESRGDDDMKRICPSEGESFTVVEGNADRSYTPPLQDPEAAYIKVETSVSMEIERSSQAWQGKWEKWDQV</sequence>
<organism evidence="9 10">
    <name type="scientific">Botryosphaeria dothidea</name>
    <dbReference type="NCBI Taxonomy" id="55169"/>
    <lineage>
        <taxon>Eukaryota</taxon>
        <taxon>Fungi</taxon>
        <taxon>Dikarya</taxon>
        <taxon>Ascomycota</taxon>
        <taxon>Pezizomycotina</taxon>
        <taxon>Dothideomycetes</taxon>
        <taxon>Dothideomycetes incertae sedis</taxon>
        <taxon>Botryosphaeriales</taxon>
        <taxon>Botryosphaeriaceae</taxon>
        <taxon>Botryosphaeria</taxon>
    </lineage>
</organism>
<evidence type="ECO:0000256" key="4">
    <source>
        <dbReference type="ARBA" id="ARBA00023136"/>
    </source>
</evidence>